<evidence type="ECO:0000259" key="2">
    <source>
        <dbReference type="Pfam" id="PF00078"/>
    </source>
</evidence>
<keyword evidence="1" id="KW-0812">Transmembrane</keyword>
<dbReference type="SUPFAM" id="SSF56672">
    <property type="entry name" value="DNA/RNA polymerases"/>
    <property type="match status" value="1"/>
</dbReference>
<sequence>MKDLCPISLCNVVYKILSKVLANRLKCILPTCISDPQAAFVPGRDILDNALTTFEVLHYMKCKSRGKEGLVALKLDVSKAFDRVKWSYLQAVLLPISITMSLVACYMVFAYVEAVHLLVIFYLQTTASFSVKLPFQ</sequence>
<keyword evidence="3" id="KW-0808">Transferase</keyword>
<feature type="transmembrane region" description="Helical" evidence="1">
    <location>
        <begin position="88"/>
        <end position="109"/>
    </location>
</feature>
<evidence type="ECO:0000256" key="1">
    <source>
        <dbReference type="SAM" id="Phobius"/>
    </source>
</evidence>
<organism evidence="3 4">
    <name type="scientific">Trifolium medium</name>
    <dbReference type="NCBI Taxonomy" id="97028"/>
    <lineage>
        <taxon>Eukaryota</taxon>
        <taxon>Viridiplantae</taxon>
        <taxon>Streptophyta</taxon>
        <taxon>Embryophyta</taxon>
        <taxon>Tracheophyta</taxon>
        <taxon>Spermatophyta</taxon>
        <taxon>Magnoliopsida</taxon>
        <taxon>eudicotyledons</taxon>
        <taxon>Gunneridae</taxon>
        <taxon>Pentapetalae</taxon>
        <taxon>rosids</taxon>
        <taxon>fabids</taxon>
        <taxon>Fabales</taxon>
        <taxon>Fabaceae</taxon>
        <taxon>Papilionoideae</taxon>
        <taxon>50 kb inversion clade</taxon>
        <taxon>NPAAA clade</taxon>
        <taxon>Hologalegina</taxon>
        <taxon>IRL clade</taxon>
        <taxon>Trifolieae</taxon>
        <taxon>Trifolium</taxon>
    </lineage>
</organism>
<feature type="non-terminal residue" evidence="3">
    <location>
        <position position="136"/>
    </location>
</feature>
<feature type="domain" description="Reverse transcriptase" evidence="2">
    <location>
        <begin position="6"/>
        <end position="99"/>
    </location>
</feature>
<keyword evidence="3" id="KW-0548">Nucleotidyltransferase</keyword>
<dbReference type="EMBL" id="LXQA010031307">
    <property type="protein sequence ID" value="MCH96023.1"/>
    <property type="molecule type" value="Genomic_DNA"/>
</dbReference>
<comment type="caution">
    <text evidence="3">The sequence shown here is derived from an EMBL/GenBank/DDBJ whole genome shotgun (WGS) entry which is preliminary data.</text>
</comment>
<keyword evidence="1" id="KW-0472">Membrane</keyword>
<name>A0A392N8W5_9FABA</name>
<accession>A0A392N8W5</accession>
<keyword evidence="4" id="KW-1185">Reference proteome</keyword>
<dbReference type="InterPro" id="IPR043502">
    <property type="entry name" value="DNA/RNA_pol_sf"/>
</dbReference>
<dbReference type="InterPro" id="IPR000477">
    <property type="entry name" value="RT_dom"/>
</dbReference>
<evidence type="ECO:0000313" key="3">
    <source>
        <dbReference type="EMBL" id="MCH96023.1"/>
    </source>
</evidence>
<protein>
    <submittedName>
        <fullName evidence="3">RNA-directed DNA polymerase (Reverse transcriptase)</fullName>
    </submittedName>
</protein>
<dbReference type="PANTHER" id="PTHR31635:SF196">
    <property type="entry name" value="REVERSE TRANSCRIPTASE DOMAIN-CONTAINING PROTEIN-RELATED"/>
    <property type="match status" value="1"/>
</dbReference>
<proteinExistence type="predicted"/>
<dbReference type="AlphaFoldDB" id="A0A392N8W5"/>
<keyword evidence="1" id="KW-1133">Transmembrane helix</keyword>
<reference evidence="3 4" key="1">
    <citation type="journal article" date="2018" name="Front. Plant Sci.">
        <title>Red Clover (Trifolium pratense) and Zigzag Clover (T. medium) - A Picture of Genomic Similarities and Differences.</title>
        <authorList>
            <person name="Dluhosova J."/>
            <person name="Istvanek J."/>
            <person name="Nedelnik J."/>
            <person name="Repkova J."/>
        </authorList>
    </citation>
    <scope>NUCLEOTIDE SEQUENCE [LARGE SCALE GENOMIC DNA]</scope>
    <source>
        <strain evidence="4">cv. 10/8</strain>
        <tissue evidence="3">Leaf</tissue>
    </source>
</reference>
<dbReference type="Proteomes" id="UP000265520">
    <property type="component" value="Unassembled WGS sequence"/>
</dbReference>
<dbReference type="Pfam" id="PF00078">
    <property type="entry name" value="RVT_1"/>
    <property type="match status" value="1"/>
</dbReference>
<gene>
    <name evidence="3" type="ORF">A2U01_0017006</name>
</gene>
<dbReference type="PANTHER" id="PTHR31635">
    <property type="entry name" value="REVERSE TRANSCRIPTASE DOMAIN-CONTAINING PROTEIN-RELATED"/>
    <property type="match status" value="1"/>
</dbReference>
<evidence type="ECO:0000313" key="4">
    <source>
        <dbReference type="Proteomes" id="UP000265520"/>
    </source>
</evidence>
<keyword evidence="3" id="KW-0695">RNA-directed DNA polymerase</keyword>
<dbReference type="GO" id="GO:0003964">
    <property type="term" value="F:RNA-directed DNA polymerase activity"/>
    <property type="evidence" value="ECO:0007669"/>
    <property type="project" value="UniProtKB-KW"/>
</dbReference>